<sequence>MSAKDRLQQQQFESLDEMMAAFAQEAVRQAAESHGMMLDFSPESVARLDTVLAAEKPGTGTDLEWATKLWGGYFGEVFRHNHPGNWVMAVYPGSEISMPVIEVSGSQLYPLLKVQRRLTMGPAEDLASFYAKVSAALQARAKAN</sequence>
<dbReference type="EMBL" id="DTKL01000032">
    <property type="protein sequence ID" value="HGY94224.1"/>
    <property type="molecule type" value="Genomic_DNA"/>
</dbReference>
<accession>A0A7V4XS64</accession>
<reference evidence="1" key="1">
    <citation type="journal article" date="2020" name="mSystems">
        <title>Genome- and Community-Level Interaction Insights into Carbon Utilization and Element Cycling Functions of Hydrothermarchaeota in Hydrothermal Sediment.</title>
        <authorList>
            <person name="Zhou Z."/>
            <person name="Liu Y."/>
            <person name="Xu W."/>
            <person name="Pan J."/>
            <person name="Luo Z.H."/>
            <person name="Li M."/>
        </authorList>
    </citation>
    <scope>NUCLEOTIDE SEQUENCE [LARGE SCALE GENOMIC DNA]</scope>
    <source>
        <strain evidence="1">SpSt-855</strain>
    </source>
</reference>
<evidence type="ECO:0008006" key="2">
    <source>
        <dbReference type="Google" id="ProtNLM"/>
    </source>
</evidence>
<evidence type="ECO:0000313" key="1">
    <source>
        <dbReference type="EMBL" id="HGY94224.1"/>
    </source>
</evidence>
<gene>
    <name evidence="1" type="ORF">ENW50_06010</name>
</gene>
<comment type="caution">
    <text evidence="1">The sequence shown here is derived from an EMBL/GenBank/DDBJ whole genome shotgun (WGS) entry which is preliminary data.</text>
</comment>
<protein>
    <recommendedName>
        <fullName evidence="2">DUF3806 domain-containing protein</fullName>
    </recommendedName>
</protein>
<organism evidence="1">
    <name type="scientific">Acidobacterium capsulatum</name>
    <dbReference type="NCBI Taxonomy" id="33075"/>
    <lineage>
        <taxon>Bacteria</taxon>
        <taxon>Pseudomonadati</taxon>
        <taxon>Acidobacteriota</taxon>
        <taxon>Terriglobia</taxon>
        <taxon>Terriglobales</taxon>
        <taxon>Acidobacteriaceae</taxon>
        <taxon>Acidobacterium</taxon>
    </lineage>
</organism>
<proteinExistence type="predicted"/>
<dbReference type="AlphaFoldDB" id="A0A7V4XS64"/>
<name>A0A7V4XS64_9BACT</name>